<evidence type="ECO:0000256" key="1">
    <source>
        <dbReference type="ARBA" id="ARBA00011738"/>
    </source>
</evidence>
<comment type="subunit">
    <text evidence="1">Homodimer.</text>
</comment>
<comment type="caution">
    <text evidence="3">The sequence shown here is derived from an EMBL/GenBank/DDBJ whole genome shotgun (WGS) entry which is preliminary data.</text>
</comment>
<gene>
    <name evidence="3" type="ORF">VPNG_10081</name>
</gene>
<dbReference type="InterPro" id="IPR013097">
    <property type="entry name" value="Dabb"/>
</dbReference>
<dbReference type="PANTHER" id="PTHR33178:SF10">
    <property type="entry name" value="STRESS-RESPONSE A_B BARREL DOMAIN-CONTAINING PROTEIN"/>
    <property type="match status" value="1"/>
</dbReference>
<dbReference type="Pfam" id="PF07876">
    <property type="entry name" value="Dabb"/>
    <property type="match status" value="1"/>
</dbReference>
<dbReference type="AlphaFoldDB" id="A0A423VIX7"/>
<dbReference type="InParanoid" id="A0A423VIX7"/>
<dbReference type="EMBL" id="LKEB01000094">
    <property type="protein sequence ID" value="ROV90949.1"/>
    <property type="molecule type" value="Genomic_DNA"/>
</dbReference>
<accession>A0A423VIX7</accession>
<evidence type="ECO:0000259" key="2">
    <source>
        <dbReference type="PROSITE" id="PS51502"/>
    </source>
</evidence>
<keyword evidence="4" id="KW-1185">Reference proteome</keyword>
<dbReference type="Proteomes" id="UP000285146">
    <property type="component" value="Unassembled WGS sequence"/>
</dbReference>
<organism evidence="3 4">
    <name type="scientific">Cytospora leucostoma</name>
    <dbReference type="NCBI Taxonomy" id="1230097"/>
    <lineage>
        <taxon>Eukaryota</taxon>
        <taxon>Fungi</taxon>
        <taxon>Dikarya</taxon>
        <taxon>Ascomycota</taxon>
        <taxon>Pezizomycotina</taxon>
        <taxon>Sordariomycetes</taxon>
        <taxon>Sordariomycetidae</taxon>
        <taxon>Diaporthales</taxon>
        <taxon>Cytosporaceae</taxon>
        <taxon>Cytospora</taxon>
    </lineage>
</organism>
<evidence type="ECO:0000313" key="3">
    <source>
        <dbReference type="EMBL" id="ROV90949.1"/>
    </source>
</evidence>
<protein>
    <recommendedName>
        <fullName evidence="2">Stress-response A/B barrel domain-containing protein</fullName>
    </recommendedName>
</protein>
<dbReference type="InterPro" id="IPR044662">
    <property type="entry name" value="HS1/DABB1-like"/>
</dbReference>
<reference evidence="3 4" key="1">
    <citation type="submission" date="2015-09" db="EMBL/GenBank/DDBJ databases">
        <title>Host preference determinants of Valsa canker pathogens revealed by comparative genomics.</title>
        <authorList>
            <person name="Yin Z."/>
            <person name="Huang L."/>
        </authorList>
    </citation>
    <scope>NUCLEOTIDE SEQUENCE [LARGE SCALE GENOMIC DNA]</scope>
    <source>
        <strain evidence="3 4">SXYLt</strain>
    </source>
</reference>
<proteinExistence type="predicted"/>
<dbReference type="PANTHER" id="PTHR33178">
    <property type="match status" value="1"/>
</dbReference>
<dbReference type="InterPro" id="IPR011008">
    <property type="entry name" value="Dimeric_a/b-barrel"/>
</dbReference>
<dbReference type="OrthoDB" id="1601230at2759"/>
<dbReference type="SUPFAM" id="SSF54909">
    <property type="entry name" value="Dimeric alpha+beta barrel"/>
    <property type="match status" value="1"/>
</dbReference>
<dbReference type="Gene3D" id="3.30.70.100">
    <property type="match status" value="1"/>
</dbReference>
<evidence type="ECO:0000313" key="4">
    <source>
        <dbReference type="Proteomes" id="UP000285146"/>
    </source>
</evidence>
<feature type="domain" description="Stress-response A/B barrel" evidence="2">
    <location>
        <begin position="3"/>
        <end position="105"/>
    </location>
</feature>
<name>A0A423VIX7_9PEZI</name>
<sequence>MAIFHIVLTTFEPLAPLQEVQGVVDRLLALKDNCIHPVSKKPYIKTGLGGKDNSPEGLQNGITHAFVFEFENEQDREFYLKEDPAHLEFVKSIAGVVSKVQVIDFTPGLF</sequence>
<dbReference type="SMART" id="SM00886">
    <property type="entry name" value="Dabb"/>
    <property type="match status" value="1"/>
</dbReference>
<dbReference type="PROSITE" id="PS51502">
    <property type="entry name" value="S_R_A_B_BARREL"/>
    <property type="match status" value="1"/>
</dbReference>
<dbReference type="STRING" id="1230097.A0A423VIX7"/>